<protein>
    <submittedName>
        <fullName evidence="2">Uncharacterized protein</fullName>
    </submittedName>
</protein>
<reference evidence="2 3" key="1">
    <citation type="submission" date="2020-02" db="EMBL/GenBank/DDBJ databases">
        <authorList>
            <person name="Ferguson B K."/>
        </authorList>
    </citation>
    <scope>NUCLEOTIDE SEQUENCE [LARGE SCALE GENOMIC DNA]</scope>
</reference>
<proteinExistence type="predicted"/>
<feature type="compositionally biased region" description="Polar residues" evidence="1">
    <location>
        <begin position="61"/>
        <end position="72"/>
    </location>
</feature>
<gene>
    <name evidence="2" type="ORF">NTEN_LOCUS7222</name>
</gene>
<dbReference type="AlphaFoldDB" id="A0A6H5GFL3"/>
<organism evidence="2 3">
    <name type="scientific">Nesidiocoris tenuis</name>
    <dbReference type="NCBI Taxonomy" id="355587"/>
    <lineage>
        <taxon>Eukaryota</taxon>
        <taxon>Metazoa</taxon>
        <taxon>Ecdysozoa</taxon>
        <taxon>Arthropoda</taxon>
        <taxon>Hexapoda</taxon>
        <taxon>Insecta</taxon>
        <taxon>Pterygota</taxon>
        <taxon>Neoptera</taxon>
        <taxon>Paraneoptera</taxon>
        <taxon>Hemiptera</taxon>
        <taxon>Heteroptera</taxon>
        <taxon>Panheteroptera</taxon>
        <taxon>Cimicomorpha</taxon>
        <taxon>Miridae</taxon>
        <taxon>Dicyphina</taxon>
        <taxon>Nesidiocoris</taxon>
    </lineage>
</organism>
<feature type="region of interest" description="Disordered" evidence="1">
    <location>
        <begin position="47"/>
        <end position="72"/>
    </location>
</feature>
<dbReference type="EMBL" id="CADCXU010010752">
    <property type="protein sequence ID" value="CAB0001435.1"/>
    <property type="molecule type" value="Genomic_DNA"/>
</dbReference>
<evidence type="ECO:0000313" key="3">
    <source>
        <dbReference type="Proteomes" id="UP000479000"/>
    </source>
</evidence>
<evidence type="ECO:0000256" key="1">
    <source>
        <dbReference type="SAM" id="MobiDB-lite"/>
    </source>
</evidence>
<dbReference type="Proteomes" id="UP000479000">
    <property type="component" value="Unassembled WGS sequence"/>
</dbReference>
<evidence type="ECO:0000313" key="2">
    <source>
        <dbReference type="EMBL" id="CAB0001435.1"/>
    </source>
</evidence>
<keyword evidence="3" id="KW-1185">Reference proteome</keyword>
<accession>A0A6H5GFL3</accession>
<sequence>MRHLIATHCCGTTDLANAAQCCEIWFGNSLSKPPQCPTWLKCQGNKRRKRRRRRSHHSQRDAQTVCTSSQGH</sequence>
<feature type="compositionally biased region" description="Basic residues" evidence="1">
    <location>
        <begin position="47"/>
        <end position="57"/>
    </location>
</feature>
<name>A0A6H5GFL3_9HEMI</name>